<evidence type="ECO:0000259" key="4">
    <source>
        <dbReference type="Pfam" id="PF09258"/>
    </source>
</evidence>
<name>A0A1Y2BP55_9TREE</name>
<dbReference type="Gene3D" id="3.90.550.10">
    <property type="entry name" value="Spore Coat Polysaccharide Biosynthesis Protein SpsA, Chain A"/>
    <property type="match status" value="1"/>
</dbReference>
<dbReference type="Proteomes" id="UP000193986">
    <property type="component" value="Unassembled WGS sequence"/>
</dbReference>
<reference evidence="5 6" key="1">
    <citation type="submission" date="2016-07" db="EMBL/GenBank/DDBJ databases">
        <title>Pervasive Adenine N6-methylation of Active Genes in Fungi.</title>
        <authorList>
            <consortium name="DOE Joint Genome Institute"/>
            <person name="Mondo S.J."/>
            <person name="Dannebaum R.O."/>
            <person name="Kuo R.C."/>
            <person name="Labutti K."/>
            <person name="Haridas S."/>
            <person name="Kuo A."/>
            <person name="Salamov A."/>
            <person name="Ahrendt S.R."/>
            <person name="Lipzen A."/>
            <person name="Sullivan W."/>
            <person name="Andreopoulos W.B."/>
            <person name="Clum A."/>
            <person name="Lindquist E."/>
            <person name="Daum C."/>
            <person name="Ramamoorthy G.K."/>
            <person name="Gryganskyi A."/>
            <person name="Culley D."/>
            <person name="Magnuson J.K."/>
            <person name="James T.Y."/>
            <person name="O'Malley M.A."/>
            <person name="Stajich J.E."/>
            <person name="Spatafora J.W."/>
            <person name="Visel A."/>
            <person name="Grigoriev I.V."/>
        </authorList>
    </citation>
    <scope>NUCLEOTIDE SEQUENCE [LARGE SCALE GENOMIC DNA]</scope>
    <source>
        <strain evidence="5 6">68-887.2</strain>
    </source>
</reference>
<sequence length="163" mass="17755">MKQAGPADLVSLCHTLVLALNFLYIASSSPKQPSFTGIGSGRIGQTRSRTLGPSCTRVSLDIGSGPCRCQRHHNQDANRSPSPHPLPDRNCEDILLSTLIFHHTHLPHILFDGQFHDTGASRANQGISEQPGHYGLRTTCCKMFVDRLGRDSMVTSGLLVKRG</sequence>
<dbReference type="AlphaFoldDB" id="A0A1Y2BP55"/>
<proteinExistence type="predicted"/>
<feature type="signal peptide" evidence="3">
    <location>
        <begin position="1"/>
        <end position="28"/>
    </location>
</feature>
<accession>A0A1Y2BP55</accession>
<organism evidence="5 6">
    <name type="scientific">Naematelia encephala</name>
    <dbReference type="NCBI Taxonomy" id="71784"/>
    <lineage>
        <taxon>Eukaryota</taxon>
        <taxon>Fungi</taxon>
        <taxon>Dikarya</taxon>
        <taxon>Basidiomycota</taxon>
        <taxon>Agaricomycotina</taxon>
        <taxon>Tremellomycetes</taxon>
        <taxon>Tremellales</taxon>
        <taxon>Naemateliaceae</taxon>
        <taxon>Naematelia</taxon>
    </lineage>
</organism>
<dbReference type="GO" id="GO:0016757">
    <property type="term" value="F:glycosyltransferase activity"/>
    <property type="evidence" value="ECO:0007669"/>
    <property type="project" value="InterPro"/>
</dbReference>
<keyword evidence="6" id="KW-1185">Reference proteome</keyword>
<evidence type="ECO:0000256" key="3">
    <source>
        <dbReference type="SAM" id="SignalP"/>
    </source>
</evidence>
<evidence type="ECO:0000313" key="6">
    <source>
        <dbReference type="Proteomes" id="UP000193986"/>
    </source>
</evidence>
<evidence type="ECO:0000256" key="2">
    <source>
        <dbReference type="ARBA" id="ARBA00023157"/>
    </source>
</evidence>
<evidence type="ECO:0000313" key="5">
    <source>
        <dbReference type="EMBL" id="ORY35935.1"/>
    </source>
</evidence>
<dbReference type="Pfam" id="PF09258">
    <property type="entry name" value="Glyco_transf_64"/>
    <property type="match status" value="1"/>
</dbReference>
<comment type="caution">
    <text evidence="5">The sequence shown here is derived from an EMBL/GenBank/DDBJ whole genome shotgun (WGS) entry which is preliminary data.</text>
</comment>
<keyword evidence="3" id="KW-0732">Signal</keyword>
<evidence type="ECO:0000256" key="1">
    <source>
        <dbReference type="ARBA" id="ARBA00022679"/>
    </source>
</evidence>
<dbReference type="InParanoid" id="A0A1Y2BP55"/>
<gene>
    <name evidence="5" type="ORF">BCR39DRAFT_513204</name>
</gene>
<keyword evidence="2" id="KW-1015">Disulfide bond</keyword>
<feature type="chain" id="PRO_5012688804" description="Glycosyl transferase 64 domain-containing protein" evidence="3">
    <location>
        <begin position="29"/>
        <end position="163"/>
    </location>
</feature>
<dbReference type="GO" id="GO:0016020">
    <property type="term" value="C:membrane"/>
    <property type="evidence" value="ECO:0007669"/>
    <property type="project" value="InterPro"/>
</dbReference>
<keyword evidence="1" id="KW-0808">Transferase</keyword>
<feature type="domain" description="Glycosyl transferase 64" evidence="4">
    <location>
        <begin position="89"/>
        <end position="157"/>
    </location>
</feature>
<protein>
    <recommendedName>
        <fullName evidence="4">Glycosyl transferase 64 domain-containing protein</fullName>
    </recommendedName>
</protein>
<dbReference type="InterPro" id="IPR029044">
    <property type="entry name" value="Nucleotide-diphossugar_trans"/>
</dbReference>
<dbReference type="EMBL" id="MCFC01000001">
    <property type="protein sequence ID" value="ORY35935.1"/>
    <property type="molecule type" value="Genomic_DNA"/>
</dbReference>
<dbReference type="InterPro" id="IPR015338">
    <property type="entry name" value="GT64_dom"/>
</dbReference>